<dbReference type="PROSITE" id="PS50156">
    <property type="entry name" value="SSD"/>
    <property type="match status" value="1"/>
</dbReference>
<dbReference type="SUPFAM" id="SSF82866">
    <property type="entry name" value="Multidrug efflux transporter AcrB transmembrane domain"/>
    <property type="match status" value="2"/>
</dbReference>
<feature type="domain" description="SSD" evidence="8">
    <location>
        <begin position="537"/>
        <end position="696"/>
    </location>
</feature>
<keyword evidence="10" id="KW-1185">Reference proteome</keyword>
<organism evidence="9 10">
    <name type="scientific">Propioniferax innocua</name>
    <dbReference type="NCBI Taxonomy" id="1753"/>
    <lineage>
        <taxon>Bacteria</taxon>
        <taxon>Bacillati</taxon>
        <taxon>Actinomycetota</taxon>
        <taxon>Actinomycetes</taxon>
        <taxon>Propionibacteriales</taxon>
        <taxon>Propionibacteriaceae</taxon>
        <taxon>Propioniferax</taxon>
    </lineage>
</organism>
<feature type="transmembrane region" description="Helical" evidence="7">
    <location>
        <begin position="196"/>
        <end position="214"/>
    </location>
</feature>
<comment type="similarity">
    <text evidence="2">Belongs to the resistance-nodulation-cell division (RND) (TC 2.A.6) family. MmpL subfamily.</text>
</comment>
<evidence type="ECO:0000256" key="3">
    <source>
        <dbReference type="ARBA" id="ARBA00022475"/>
    </source>
</evidence>
<comment type="subcellular location">
    <subcellularLocation>
        <location evidence="1">Cell membrane</location>
        <topology evidence="1">Multi-pass membrane protein</topology>
    </subcellularLocation>
</comment>
<evidence type="ECO:0000256" key="6">
    <source>
        <dbReference type="ARBA" id="ARBA00023136"/>
    </source>
</evidence>
<dbReference type="Proteomes" id="UP000316196">
    <property type="component" value="Unassembled WGS sequence"/>
</dbReference>
<evidence type="ECO:0000256" key="7">
    <source>
        <dbReference type="SAM" id="Phobius"/>
    </source>
</evidence>
<evidence type="ECO:0000313" key="9">
    <source>
        <dbReference type="EMBL" id="TQL56307.1"/>
    </source>
</evidence>
<accession>A0A542Z7J0</accession>
<feature type="transmembrane region" description="Helical" evidence="7">
    <location>
        <begin position="597"/>
        <end position="617"/>
    </location>
</feature>
<feature type="transmembrane region" description="Helical" evidence="7">
    <location>
        <begin position="394"/>
        <end position="413"/>
    </location>
</feature>
<dbReference type="InterPro" id="IPR000731">
    <property type="entry name" value="SSD"/>
</dbReference>
<dbReference type="GO" id="GO:0005886">
    <property type="term" value="C:plasma membrane"/>
    <property type="evidence" value="ECO:0007669"/>
    <property type="project" value="UniProtKB-SubCell"/>
</dbReference>
<comment type="caution">
    <text evidence="9">The sequence shown here is derived from an EMBL/GenBank/DDBJ whole genome shotgun (WGS) entry which is preliminary data.</text>
</comment>
<dbReference type="RefSeq" id="WP_142094612.1">
    <property type="nucleotide sequence ID" value="NZ_BAAAMD010000003.1"/>
</dbReference>
<feature type="transmembrane region" description="Helical" evidence="7">
    <location>
        <begin position="638"/>
        <end position="667"/>
    </location>
</feature>
<evidence type="ECO:0000259" key="8">
    <source>
        <dbReference type="PROSITE" id="PS50156"/>
    </source>
</evidence>
<keyword evidence="3" id="KW-1003">Cell membrane</keyword>
<proteinExistence type="inferred from homology"/>
<keyword evidence="6 7" id="KW-0472">Membrane</keyword>
<dbReference type="InterPro" id="IPR050545">
    <property type="entry name" value="Mycobact_MmpL"/>
</dbReference>
<name>A0A542Z7J0_9ACTN</name>
<keyword evidence="5 7" id="KW-1133">Transmembrane helix</keyword>
<dbReference type="EMBL" id="VFOR01000005">
    <property type="protein sequence ID" value="TQL56307.1"/>
    <property type="molecule type" value="Genomic_DNA"/>
</dbReference>
<feature type="transmembrane region" description="Helical" evidence="7">
    <location>
        <begin position="330"/>
        <end position="352"/>
    </location>
</feature>
<feature type="transmembrane region" description="Helical" evidence="7">
    <location>
        <begin position="294"/>
        <end position="318"/>
    </location>
</feature>
<dbReference type="Gene3D" id="1.20.1640.10">
    <property type="entry name" value="Multidrug efflux transporter AcrB transmembrane domain"/>
    <property type="match status" value="2"/>
</dbReference>
<dbReference type="PANTHER" id="PTHR33406:SF6">
    <property type="entry name" value="MEMBRANE PROTEIN YDGH-RELATED"/>
    <property type="match status" value="1"/>
</dbReference>
<dbReference type="PANTHER" id="PTHR33406">
    <property type="entry name" value="MEMBRANE PROTEIN MJ1562-RELATED"/>
    <property type="match status" value="1"/>
</dbReference>
<gene>
    <name evidence="9" type="ORF">FB460_2612</name>
</gene>
<evidence type="ECO:0000256" key="4">
    <source>
        <dbReference type="ARBA" id="ARBA00022692"/>
    </source>
</evidence>
<feature type="transmembrane region" description="Helical" evidence="7">
    <location>
        <begin position="564"/>
        <end position="585"/>
    </location>
</feature>
<evidence type="ECO:0000256" key="1">
    <source>
        <dbReference type="ARBA" id="ARBA00004651"/>
    </source>
</evidence>
<dbReference type="InterPro" id="IPR004869">
    <property type="entry name" value="MMPL_dom"/>
</dbReference>
<keyword evidence="4 7" id="KW-0812">Transmembrane</keyword>
<dbReference type="Pfam" id="PF03176">
    <property type="entry name" value="MMPL"/>
    <property type="match status" value="2"/>
</dbReference>
<evidence type="ECO:0000313" key="10">
    <source>
        <dbReference type="Proteomes" id="UP000316196"/>
    </source>
</evidence>
<reference evidence="9 10" key="1">
    <citation type="submission" date="2019-06" db="EMBL/GenBank/DDBJ databases">
        <title>Sequencing the genomes of 1000 actinobacteria strains.</title>
        <authorList>
            <person name="Klenk H.-P."/>
        </authorList>
    </citation>
    <scope>NUCLEOTIDE SEQUENCE [LARGE SCALE GENOMIC DNA]</scope>
    <source>
        <strain evidence="9 10">DSM 8251</strain>
    </source>
</reference>
<feature type="transmembrane region" description="Helical" evidence="7">
    <location>
        <begin position="221"/>
        <end position="241"/>
    </location>
</feature>
<evidence type="ECO:0000256" key="5">
    <source>
        <dbReference type="ARBA" id="ARBA00022989"/>
    </source>
</evidence>
<sequence length="710" mass="74341">MRPSRRSLIRAFILIALVGIWLGVSAVGGRSIGMLSQVTENDSSAFLPQASESIEAREAVKEFQDSDALPAFVTIMGADVVSEALPAGPPRGMPGAAYASDVVDGIDVDGIPLRDYLATDAVVPVIPADDGSGVLLLLPLSGEKVNAQDADGDPRLDSVVASIREQTPQITNAEVHVAGPAGFITDLGEAFSGIDGMLLLVTFAAVLVILLIVYRSIILPLLVLFSATAGLSLAGGITYLLAKEGLIQVNGQAQGILFILVVGATTDYALLVVARHREELRRHESSWKAMRVTLRACIEPIGASAGTVALGLLCLLLASLNSSRSLGPVGVIAVGSALLAALTLLPALLLMGRWVFWPRIPRVTAHEEIDDHAPETHRSIWWRISSGVEKRPQITGAVVLVALLAGGVFVPTFQNGGTNDSDIILSEVDSKVGQAVIDEKFDLGAAEPIQIVTDADTAEQMAREVAALPQIVSADVSTDERGGRVIVDAEAGDISTPKAGSEAVEVVREVAHVIDPGSLVGGVAAENHDTIRTAQRDLVTVVPAVLIAILVVLSLLLRSIVAGALLTIATVVSFGTALGTAALVFNHVFDFPGADPTVPLLGFVFLVALGVDYSIFLMTRVREEAVAGHPTGEAVKRAMASTGGVITSAGIVLAATFAALAVLPILFLAQLAFIVSFGVLVDTFIVRTLLVPAWTFGLGRRVWWPSRLAQ</sequence>
<evidence type="ECO:0000256" key="2">
    <source>
        <dbReference type="ARBA" id="ARBA00010157"/>
    </source>
</evidence>
<dbReference type="AlphaFoldDB" id="A0A542Z7J0"/>
<feature type="transmembrane region" description="Helical" evidence="7">
    <location>
        <begin position="673"/>
        <end position="698"/>
    </location>
</feature>
<protein>
    <submittedName>
        <fullName evidence="9">RND superfamily putative drug exporter</fullName>
    </submittedName>
</protein>
<feature type="transmembrane region" description="Helical" evidence="7">
    <location>
        <begin position="253"/>
        <end position="273"/>
    </location>
</feature>
<dbReference type="OrthoDB" id="2365435at2"/>
<feature type="transmembrane region" description="Helical" evidence="7">
    <location>
        <begin position="538"/>
        <end position="557"/>
    </location>
</feature>